<organism evidence="2 3">
    <name type="scientific">Yersinia intermedia</name>
    <dbReference type="NCBI Taxonomy" id="631"/>
    <lineage>
        <taxon>Bacteria</taxon>
        <taxon>Pseudomonadati</taxon>
        <taxon>Pseudomonadota</taxon>
        <taxon>Gammaproteobacteria</taxon>
        <taxon>Enterobacterales</taxon>
        <taxon>Yersiniaceae</taxon>
        <taxon>Yersinia</taxon>
    </lineage>
</organism>
<feature type="transmembrane region" description="Helical" evidence="1">
    <location>
        <begin position="31"/>
        <end position="51"/>
    </location>
</feature>
<sequence>MAIIVSSLSILPCYKILLIQITLLNKLIVGPYLQCVALILSLILMMIFNMLRHKVFFFTRKKVLILQCHVAFFLKQGWLHFVTFNPLVLSG</sequence>
<protein>
    <submittedName>
        <fullName evidence="2">Uncharacterized protein</fullName>
    </submittedName>
</protein>
<proteinExistence type="predicted"/>
<keyword evidence="1" id="KW-0472">Membrane</keyword>
<evidence type="ECO:0000313" key="3">
    <source>
        <dbReference type="Proteomes" id="UP000196440"/>
    </source>
</evidence>
<evidence type="ECO:0000313" key="2">
    <source>
        <dbReference type="EMBL" id="OVZ85976.1"/>
    </source>
</evidence>
<reference evidence="2 3" key="1">
    <citation type="submission" date="2017-05" db="EMBL/GenBank/DDBJ databases">
        <title>Whole genome sequencing of Yersinia kristensenii.</title>
        <authorList>
            <person name="Campioni F."/>
        </authorList>
    </citation>
    <scope>NUCLEOTIDE SEQUENCE [LARGE SCALE GENOMIC DNA]</scope>
    <source>
        <strain evidence="2 3">CFSAN060536</strain>
    </source>
</reference>
<dbReference type="AlphaFoldDB" id="A0A208ZZQ2"/>
<name>A0A208ZZQ2_YERIN</name>
<gene>
    <name evidence="2" type="ORF">CBW57_13390</name>
</gene>
<dbReference type="Proteomes" id="UP000196440">
    <property type="component" value="Unassembled WGS sequence"/>
</dbReference>
<comment type="caution">
    <text evidence="2">The sequence shown here is derived from an EMBL/GenBank/DDBJ whole genome shotgun (WGS) entry which is preliminary data.</text>
</comment>
<accession>A0A208ZZQ2</accession>
<keyword evidence="1" id="KW-0812">Transmembrane</keyword>
<keyword evidence="1" id="KW-1133">Transmembrane helix</keyword>
<dbReference type="EMBL" id="NHOI01000015">
    <property type="protein sequence ID" value="OVZ85976.1"/>
    <property type="molecule type" value="Genomic_DNA"/>
</dbReference>
<evidence type="ECO:0000256" key="1">
    <source>
        <dbReference type="SAM" id="Phobius"/>
    </source>
</evidence>